<keyword evidence="2 9" id="KW-0812">Transmembrane</keyword>
<feature type="domain" description="Cation-transporting P-type ATPase C-terminal" evidence="11">
    <location>
        <begin position="1106"/>
        <end position="1315"/>
    </location>
</feature>
<feature type="transmembrane region" description="Helical" evidence="9">
    <location>
        <begin position="1220"/>
        <end position="1239"/>
    </location>
</feature>
<evidence type="ECO:0000256" key="7">
    <source>
        <dbReference type="ARBA" id="ARBA00023136"/>
    </source>
</evidence>
<dbReference type="GO" id="GO:0006883">
    <property type="term" value="P:intracellular sodium ion homeostasis"/>
    <property type="evidence" value="ECO:0007669"/>
    <property type="project" value="TreeGrafter"/>
</dbReference>
<dbReference type="PRINTS" id="PR00119">
    <property type="entry name" value="CATATPASE"/>
</dbReference>
<feature type="transmembrane region" description="Helical" evidence="9">
    <location>
        <begin position="1292"/>
        <end position="1308"/>
    </location>
</feature>
<proteinExistence type="predicted"/>
<evidence type="ECO:0000313" key="12">
    <source>
        <dbReference type="EMBL" id="CAF97804.1"/>
    </source>
</evidence>
<dbReference type="Pfam" id="PF00122">
    <property type="entry name" value="E1-E2_ATPase"/>
    <property type="match status" value="1"/>
</dbReference>
<protein>
    <submittedName>
        <fullName evidence="12">(spotted green pufferfish) hypothetical protein</fullName>
    </submittedName>
</protein>
<feature type="transmembrane region" description="Helical" evidence="9">
    <location>
        <begin position="1109"/>
        <end position="1134"/>
    </location>
</feature>
<evidence type="ECO:0000256" key="4">
    <source>
        <dbReference type="ARBA" id="ARBA00022840"/>
    </source>
</evidence>
<dbReference type="GO" id="GO:0036376">
    <property type="term" value="P:sodium ion export across plasma membrane"/>
    <property type="evidence" value="ECO:0007669"/>
    <property type="project" value="TreeGrafter"/>
</dbReference>
<feature type="transmembrane region" description="Helical" evidence="9">
    <location>
        <begin position="6"/>
        <end position="29"/>
    </location>
</feature>
<dbReference type="PROSITE" id="PS00154">
    <property type="entry name" value="ATPASE_E1_E2"/>
    <property type="match status" value="1"/>
</dbReference>
<comment type="caution">
    <text evidence="12">The sequence shown here is derived from an EMBL/GenBank/DDBJ whole genome shotgun (WGS) entry which is preliminary data.</text>
</comment>
<dbReference type="NCBIfam" id="TIGR01494">
    <property type="entry name" value="ATPase_P-type"/>
    <property type="match status" value="2"/>
</dbReference>
<dbReference type="Gene3D" id="3.40.1110.10">
    <property type="entry name" value="Calcium-transporting ATPase, cytoplasmic domain N"/>
    <property type="match status" value="1"/>
</dbReference>
<keyword evidence="7 9" id="KW-0472">Membrane</keyword>
<dbReference type="InterPro" id="IPR050510">
    <property type="entry name" value="Cation_transp_ATPase_P-type"/>
</dbReference>
<evidence type="ECO:0000259" key="10">
    <source>
        <dbReference type="Pfam" id="PF00122"/>
    </source>
</evidence>
<evidence type="ECO:0000256" key="6">
    <source>
        <dbReference type="ARBA" id="ARBA00022989"/>
    </source>
</evidence>
<dbReference type="Pfam" id="PF13246">
    <property type="entry name" value="Cation_ATPase"/>
    <property type="match status" value="2"/>
</dbReference>
<dbReference type="InterPro" id="IPR036412">
    <property type="entry name" value="HAD-like_sf"/>
</dbReference>
<dbReference type="InterPro" id="IPR006068">
    <property type="entry name" value="ATPase_P-typ_cation-transptr_C"/>
</dbReference>
<dbReference type="FunFam" id="1.20.1110.10:FF:000095">
    <property type="entry name" value="Sodium/potassium-transporting ATPase subunit alpha-1"/>
    <property type="match status" value="2"/>
</dbReference>
<dbReference type="GO" id="GO:0005391">
    <property type="term" value="F:P-type sodium:potassium-exchanging transporter activity"/>
    <property type="evidence" value="ECO:0007669"/>
    <property type="project" value="TreeGrafter"/>
</dbReference>
<dbReference type="InterPro" id="IPR001757">
    <property type="entry name" value="P_typ_ATPase"/>
</dbReference>
<feature type="transmembrane region" description="Helical" evidence="9">
    <location>
        <begin position="264"/>
        <end position="286"/>
    </location>
</feature>
<dbReference type="GO" id="GO:1902600">
    <property type="term" value="P:proton transmembrane transport"/>
    <property type="evidence" value="ECO:0007669"/>
    <property type="project" value="TreeGrafter"/>
</dbReference>
<dbReference type="SUPFAM" id="SSF56784">
    <property type="entry name" value="HAD-like"/>
    <property type="match status" value="2"/>
</dbReference>
<keyword evidence="4" id="KW-0067">ATP-binding</keyword>
<feature type="region of interest" description="Disordered" evidence="8">
    <location>
        <begin position="430"/>
        <end position="449"/>
    </location>
</feature>
<dbReference type="PANTHER" id="PTHR43294">
    <property type="entry name" value="SODIUM/POTASSIUM-TRANSPORTING ATPASE SUBUNIT ALPHA"/>
    <property type="match status" value="1"/>
</dbReference>
<dbReference type="InterPro" id="IPR005775">
    <property type="entry name" value="P-type_ATPase_IIC"/>
</dbReference>
<gene>
    <name evidence="12" type="ORF">GSTENG00015288001</name>
</gene>
<dbReference type="GO" id="GO:0016887">
    <property type="term" value="F:ATP hydrolysis activity"/>
    <property type="evidence" value="ECO:0007669"/>
    <property type="project" value="InterPro"/>
</dbReference>
<dbReference type="Pfam" id="PF00689">
    <property type="entry name" value="Cation_ATPase_C"/>
    <property type="match status" value="1"/>
</dbReference>
<evidence type="ECO:0000256" key="8">
    <source>
        <dbReference type="SAM" id="MobiDB-lite"/>
    </source>
</evidence>
<dbReference type="InterPro" id="IPR023299">
    <property type="entry name" value="ATPase_P-typ_cyto_dom_N"/>
</dbReference>
<dbReference type="EMBL" id="CAAE01014543">
    <property type="protein sequence ID" value="CAF97804.1"/>
    <property type="molecule type" value="Genomic_DNA"/>
</dbReference>
<feature type="transmembrane region" description="Helical" evidence="9">
    <location>
        <begin position="1155"/>
        <end position="1179"/>
    </location>
</feature>
<name>Q4SNH8_TETNG</name>
<feature type="compositionally biased region" description="Basic and acidic residues" evidence="8">
    <location>
        <begin position="211"/>
        <end position="227"/>
    </location>
</feature>
<feature type="transmembrane region" description="Helical" evidence="9">
    <location>
        <begin position="1083"/>
        <end position="1103"/>
    </location>
</feature>
<dbReference type="SUPFAM" id="SSF81653">
    <property type="entry name" value="Calcium ATPase, transduction domain A"/>
    <property type="match status" value="1"/>
</dbReference>
<sequence>MCMMLLSLFGCMLLAYLAVCTVAVAPSRVGRRDLGSRRSSGLQLAVHQPPRPSHVTLETQGHTEFLIQTCRFHLDTLSSVCTSVRGPPARSFPRTSWSQHPSPDWLATHLDGIGGGADTSQDAHHLSEERLRQHGATGVRLRARMRRHTRSSKYKSDTYCGSSSHPEEASVRSSAHRAGGGLRSGPLRAVRLLVHHSVYGRSDSYRVATTQDKDDRSPKKKGATKDMDDLKKEVPITEHKMSVEEVCRKFQTDIVQWVKFCRQLFGGFSILLWIGAILCFLAYAIQAATEDDPAGDNLYLGIVLTAVVIITGCFSYFQEAKSSKIMESFKNMVPQVTSFRLLLSPVGKDDRVSIMNGLFSRLWILLCVTDVQTRAPSDDSVQQALVIREGEKVQINAEEVVAGDLIEVKGGDRIPADIRVVSAHGCKVDNSSLTGESEPQSRSPDCTHDNPLETRNVAFFSTNCVEGIDTAEGQRALISPRAWRCVISGICNICRLFLKPGTARGIVICTGDRTVMGRIATLTSGLETGKTPIAKEIEHFIHIITGVAVFLGVTFFVLALILGYTWLEAVIFLIGIIVANVPEGLLATVTVCLTLTAKRMAKKNCLVKNLEAVETLGSTSTICSDKTGTLTQNRMTVAHMWFDNQIHEADTTEDQSGAAFDKSSVTWLSLARVAGLCNRAQFKAGQDSLPILKRDVAGDASESALLKCIELSFGSVRTMRDKNKKVAEIPFNSTNKYQVCEGLRGRHRGIPSSLHDRSPYPAFPQLSVHETEDHNDNRYLLVMKGAPERILDRCSTIMIQGKEQPMDEEMKEAFQNAYMELGGLGERVLGFCHCLLPEDQYPKGFAFDTDDVNFQTDNLCFVGLMSMIDPPRAAVPDAVGKCRSAGIKVRFLSKRNTRSFQSTSGFTGVIILICPCNCQVIMVTGDHPITAKAIAKGVGIISEGNETVEDIAARLNIPVSQVNPRDAKACVIHGTDLKDLSQEQIDDVLRNHTEIVFARTSPQQKLIIVEGCQRLGAIVAVTGDGVNDSPALKKADIGVAMGISGSDVSKQAADMILLDDNFASIVTGVEEGRLIFDNLKKSIAYTLTSNIPEITPFLLFIIVNIPLPLGTITILCIDLGTDMVPAISLAYEAAESDIMKRQPRNPFRDKLVNERLISIAYGQIGMIQALGGFFSYFVIMAENGFLPGHLVGIRLDWDDRSVNDLEDSYGQQWTYEQRKIVEFTCHTAFFVSIVVVQWADVIICKTRRNSVFQQGMKNKILIFGLFEETALAALLSYCPGMDVALRMYPLKPSWWFCAFPYSFLIFVYDEVRKLILRRNPGGKRSFLLLLLLLFCF</sequence>
<organism evidence="12">
    <name type="scientific">Tetraodon nigroviridis</name>
    <name type="common">Spotted green pufferfish</name>
    <name type="synonym">Chelonodon nigroviridis</name>
    <dbReference type="NCBI Taxonomy" id="99883"/>
    <lineage>
        <taxon>Eukaryota</taxon>
        <taxon>Metazoa</taxon>
        <taxon>Chordata</taxon>
        <taxon>Craniata</taxon>
        <taxon>Vertebrata</taxon>
        <taxon>Euteleostomi</taxon>
        <taxon>Actinopterygii</taxon>
        <taxon>Neopterygii</taxon>
        <taxon>Teleostei</taxon>
        <taxon>Neoteleostei</taxon>
        <taxon>Acanthomorphata</taxon>
        <taxon>Eupercaria</taxon>
        <taxon>Tetraodontiformes</taxon>
        <taxon>Tetradontoidea</taxon>
        <taxon>Tetraodontidae</taxon>
        <taxon>Tetraodon</taxon>
    </lineage>
</organism>
<evidence type="ECO:0000256" key="5">
    <source>
        <dbReference type="ARBA" id="ARBA00022967"/>
    </source>
</evidence>
<dbReference type="GO" id="GO:0005524">
    <property type="term" value="F:ATP binding"/>
    <property type="evidence" value="ECO:0007669"/>
    <property type="project" value="UniProtKB-KW"/>
</dbReference>
<evidence type="ECO:0000259" key="11">
    <source>
        <dbReference type="Pfam" id="PF00689"/>
    </source>
</evidence>
<feature type="transmembrane region" description="Helical" evidence="9">
    <location>
        <begin position="540"/>
        <end position="564"/>
    </location>
</feature>
<evidence type="ECO:0000256" key="2">
    <source>
        <dbReference type="ARBA" id="ARBA00022692"/>
    </source>
</evidence>
<dbReference type="CDD" id="cd02608">
    <property type="entry name" value="P-type_ATPase_Na-K_like"/>
    <property type="match status" value="1"/>
</dbReference>
<feature type="compositionally biased region" description="Polar residues" evidence="8">
    <location>
        <begin position="430"/>
        <end position="444"/>
    </location>
</feature>
<dbReference type="GO" id="GO:1990573">
    <property type="term" value="P:potassium ion import across plasma membrane"/>
    <property type="evidence" value="ECO:0007669"/>
    <property type="project" value="TreeGrafter"/>
</dbReference>
<dbReference type="GO" id="GO:0030007">
    <property type="term" value="P:intracellular potassium ion homeostasis"/>
    <property type="evidence" value="ECO:0007669"/>
    <property type="project" value="TreeGrafter"/>
</dbReference>
<comment type="subcellular location">
    <subcellularLocation>
        <location evidence="1">Membrane</location>
    </subcellularLocation>
</comment>
<dbReference type="KEGG" id="tng:GSTEN00015288G001"/>
<reference evidence="12" key="1">
    <citation type="journal article" date="2004" name="Nature">
        <title>Genome duplication in the teleost fish Tetraodon nigroviridis reveals the early vertebrate proto-karyotype.</title>
        <authorList>
            <person name="Jaillon O."/>
            <person name="Aury J.-M."/>
            <person name="Brunet F."/>
            <person name="Petit J.-L."/>
            <person name="Stange-Thomann N."/>
            <person name="Mauceli E."/>
            <person name="Bouneau L."/>
            <person name="Fischer C."/>
            <person name="Ozouf-Costaz C."/>
            <person name="Bernot A."/>
            <person name="Nicaud S."/>
            <person name="Jaffe D."/>
            <person name="Fisher S."/>
            <person name="Lutfalla G."/>
            <person name="Dossat C."/>
            <person name="Segurens B."/>
            <person name="Dasilva C."/>
            <person name="Salanoubat M."/>
            <person name="Levy M."/>
            <person name="Boudet N."/>
            <person name="Castellano S."/>
            <person name="Anthouard V."/>
            <person name="Jubin C."/>
            <person name="Castelli V."/>
            <person name="Katinka M."/>
            <person name="Vacherie B."/>
            <person name="Biemont C."/>
            <person name="Skalli Z."/>
            <person name="Cattolico L."/>
            <person name="Poulain J."/>
            <person name="De Berardinis V."/>
            <person name="Cruaud C."/>
            <person name="Duprat S."/>
            <person name="Brottier P."/>
            <person name="Coutanceau J.-P."/>
            <person name="Gouzy J."/>
            <person name="Parra G."/>
            <person name="Lardier G."/>
            <person name="Chapple C."/>
            <person name="McKernan K.J."/>
            <person name="McEwan P."/>
            <person name="Bosak S."/>
            <person name="Kellis M."/>
            <person name="Volff J.-N."/>
            <person name="Guigo R."/>
            <person name="Zody M.C."/>
            <person name="Mesirov J."/>
            <person name="Lindblad-Toh K."/>
            <person name="Birren B."/>
            <person name="Nusbaum C."/>
            <person name="Kahn D."/>
            <person name="Robinson-Rechavi M."/>
            <person name="Laudet V."/>
            <person name="Schachter V."/>
            <person name="Quetier F."/>
            <person name="Saurin W."/>
            <person name="Scarpelli C."/>
            <person name="Wincker P."/>
            <person name="Lander E.S."/>
            <person name="Weissenbach J."/>
            <person name="Roest Crollius H."/>
        </authorList>
    </citation>
    <scope>NUCLEOTIDE SEQUENCE [LARGE SCALE GENOMIC DNA]</scope>
</reference>
<evidence type="ECO:0000256" key="9">
    <source>
        <dbReference type="SAM" id="Phobius"/>
    </source>
</evidence>
<feature type="domain" description="P-type ATPase A" evidence="10">
    <location>
        <begin position="382"/>
        <end position="523"/>
    </location>
</feature>
<dbReference type="FunFam" id="3.40.50.1000:FF:000004">
    <property type="entry name" value="Sodium/potassium-transporting ATPase subunit alpha"/>
    <property type="match status" value="1"/>
</dbReference>
<dbReference type="Gene3D" id="2.70.150.10">
    <property type="entry name" value="Calcium-transporting ATPase, cytoplasmic transduction domain A"/>
    <property type="match status" value="1"/>
</dbReference>
<dbReference type="SUPFAM" id="SSF81665">
    <property type="entry name" value="Calcium ATPase, transmembrane domain M"/>
    <property type="match status" value="1"/>
</dbReference>
<dbReference type="PANTHER" id="PTHR43294:SF15">
    <property type="entry name" value="SODIUM_POTASSIUM-TRANSPORTING ATPASE SUBUNIT ALPHA-3"/>
    <property type="match status" value="1"/>
</dbReference>
<feature type="transmembrane region" description="Helical" evidence="9">
    <location>
        <begin position="298"/>
        <end position="317"/>
    </location>
</feature>
<dbReference type="InterPro" id="IPR059000">
    <property type="entry name" value="ATPase_P-type_domA"/>
</dbReference>
<feature type="region of interest" description="Disordered" evidence="8">
    <location>
        <begin position="205"/>
        <end position="227"/>
    </location>
</feature>
<dbReference type="GO" id="GO:0005886">
    <property type="term" value="C:plasma membrane"/>
    <property type="evidence" value="ECO:0007669"/>
    <property type="project" value="TreeGrafter"/>
</dbReference>
<evidence type="ECO:0000256" key="1">
    <source>
        <dbReference type="ARBA" id="ARBA00004370"/>
    </source>
</evidence>
<feature type="transmembrane region" description="Helical" evidence="9">
    <location>
        <begin position="570"/>
        <end position="593"/>
    </location>
</feature>
<keyword evidence="6 9" id="KW-1133">Transmembrane helix</keyword>
<dbReference type="SUPFAM" id="SSF81660">
    <property type="entry name" value="Metal cation-transporting ATPase, ATP-binding domain N"/>
    <property type="match status" value="1"/>
</dbReference>
<dbReference type="InterPro" id="IPR023298">
    <property type="entry name" value="ATPase_P-typ_TM_dom_sf"/>
</dbReference>
<accession>Q4SNH8</accession>
<dbReference type="InterPro" id="IPR018303">
    <property type="entry name" value="ATPase_P-typ_P_site"/>
</dbReference>
<dbReference type="PRINTS" id="PR00121">
    <property type="entry name" value="NAKATPASE"/>
</dbReference>
<dbReference type="InterPro" id="IPR008250">
    <property type="entry name" value="ATPase_P-typ_transduc_dom_A_sf"/>
</dbReference>
<dbReference type="Gene3D" id="1.20.1110.10">
    <property type="entry name" value="Calcium-transporting ATPase, transmembrane domain"/>
    <property type="match status" value="3"/>
</dbReference>
<dbReference type="OrthoDB" id="158672at2759"/>
<feature type="region of interest" description="Disordered" evidence="8">
    <location>
        <begin position="147"/>
        <end position="182"/>
    </location>
</feature>
<keyword evidence="5" id="KW-1278">Translocase</keyword>
<evidence type="ECO:0000256" key="3">
    <source>
        <dbReference type="ARBA" id="ARBA00022741"/>
    </source>
</evidence>
<reference evidence="12" key="2">
    <citation type="submission" date="2004-02" db="EMBL/GenBank/DDBJ databases">
        <authorList>
            <consortium name="Genoscope"/>
            <consortium name="Whitehead Institute Centre for Genome Research"/>
        </authorList>
    </citation>
    <scope>NUCLEOTIDE SEQUENCE</scope>
</reference>
<feature type="transmembrane region" description="Helical" evidence="9">
    <location>
        <begin position="1260"/>
        <end position="1277"/>
    </location>
</feature>
<keyword evidence="3" id="KW-0547">Nucleotide-binding</keyword>